<proteinExistence type="predicted"/>
<organism evidence="1">
    <name type="scientific">Arion vulgaris</name>
    <dbReference type="NCBI Taxonomy" id="1028688"/>
    <lineage>
        <taxon>Eukaryota</taxon>
        <taxon>Metazoa</taxon>
        <taxon>Spiralia</taxon>
        <taxon>Lophotrochozoa</taxon>
        <taxon>Mollusca</taxon>
        <taxon>Gastropoda</taxon>
        <taxon>Heterobranchia</taxon>
        <taxon>Euthyneura</taxon>
        <taxon>Panpulmonata</taxon>
        <taxon>Eupulmonata</taxon>
        <taxon>Stylommatophora</taxon>
        <taxon>Helicina</taxon>
        <taxon>Arionoidea</taxon>
        <taxon>Arionidae</taxon>
        <taxon>Arion</taxon>
    </lineage>
</organism>
<protein>
    <submittedName>
        <fullName evidence="1">Uncharacterized protein</fullName>
    </submittedName>
</protein>
<dbReference type="EMBL" id="HACG01038967">
    <property type="protein sequence ID" value="CEK85832.1"/>
    <property type="molecule type" value="Transcribed_RNA"/>
</dbReference>
<reference evidence="1" key="1">
    <citation type="submission" date="2014-12" db="EMBL/GenBank/DDBJ databases">
        <title>Insight into the proteome of Arion vulgaris.</title>
        <authorList>
            <person name="Aradska J."/>
            <person name="Bulat T."/>
            <person name="Smidak R."/>
            <person name="Sarate P."/>
            <person name="Gangsoo J."/>
            <person name="Sialana F."/>
            <person name="Bilban M."/>
            <person name="Lubec G."/>
        </authorList>
    </citation>
    <scope>NUCLEOTIDE SEQUENCE</scope>
    <source>
        <tissue evidence="1">Skin</tissue>
    </source>
</reference>
<dbReference type="AlphaFoldDB" id="A0A0B7AYX7"/>
<gene>
    <name evidence="1" type="primary">ORF150479</name>
</gene>
<sequence length="86" mass="9681">MLHFFSKRRQCAHHFCLRSAPSSQICHCKLDGPVVWVQDSCFTLTLVITQSPKSTEVAQKSAVTWSHTMSPVEIKTLVLIVTKIVL</sequence>
<evidence type="ECO:0000313" key="1">
    <source>
        <dbReference type="EMBL" id="CEK85832.1"/>
    </source>
</evidence>
<name>A0A0B7AYX7_9EUPU</name>
<accession>A0A0B7AYX7</accession>